<evidence type="ECO:0000313" key="2">
    <source>
        <dbReference type="Proteomes" id="UP000003711"/>
    </source>
</evidence>
<proteinExistence type="predicted"/>
<dbReference type="EMBL" id="ACCH01000308">
    <property type="protein sequence ID" value="EEF88304.1"/>
    <property type="molecule type" value="Genomic_DNA"/>
</dbReference>
<evidence type="ECO:0000313" key="1">
    <source>
        <dbReference type="EMBL" id="EEF88304.1"/>
    </source>
</evidence>
<name>E2NIF3_9BACE</name>
<protein>
    <submittedName>
        <fullName evidence="1">Uncharacterized protein</fullName>
    </submittedName>
</protein>
<gene>
    <name evidence="1" type="ORF">BACCELL_04086</name>
</gene>
<dbReference type="RefSeq" id="WP_007213431.1">
    <property type="nucleotide sequence ID" value="NZ_JANSWE010000066.1"/>
</dbReference>
<reference evidence="1 2" key="2">
    <citation type="submission" date="2009-01" db="EMBL/GenBank/DDBJ databases">
        <title>Draft genome sequence of Bacteroides cellulosilyticus (DSM 14838).</title>
        <authorList>
            <person name="Sudarsanam P."/>
            <person name="Ley R."/>
            <person name="Guruge J."/>
            <person name="Turnbaugh P.J."/>
            <person name="Mahowald M."/>
            <person name="Liep D."/>
            <person name="Gordon J."/>
        </authorList>
    </citation>
    <scope>NUCLEOTIDE SEQUENCE [LARGE SCALE GENOMIC DNA]</scope>
    <source>
        <strain evidence="1 2">DSM 14838</strain>
    </source>
</reference>
<dbReference type="AlphaFoldDB" id="E2NIF3"/>
<organism evidence="1 2">
    <name type="scientific">Bacteroides cellulosilyticus DSM 14838</name>
    <dbReference type="NCBI Taxonomy" id="537012"/>
    <lineage>
        <taxon>Bacteria</taxon>
        <taxon>Pseudomonadati</taxon>
        <taxon>Bacteroidota</taxon>
        <taxon>Bacteroidia</taxon>
        <taxon>Bacteroidales</taxon>
        <taxon>Bacteroidaceae</taxon>
        <taxon>Bacteroides</taxon>
    </lineage>
</organism>
<dbReference type="Proteomes" id="UP000003711">
    <property type="component" value="Unassembled WGS sequence"/>
</dbReference>
<reference evidence="1 2" key="1">
    <citation type="submission" date="2008-12" db="EMBL/GenBank/DDBJ databases">
        <authorList>
            <person name="Fulton L."/>
            <person name="Clifton S."/>
            <person name="Fulton B."/>
            <person name="Xu J."/>
            <person name="Minx P."/>
            <person name="Pepin K.H."/>
            <person name="Johnson M."/>
            <person name="Bhonagiri V."/>
            <person name="Nash W.E."/>
            <person name="Mardis E.R."/>
            <person name="Wilson R.K."/>
        </authorList>
    </citation>
    <scope>NUCLEOTIDE SEQUENCE [LARGE SCALE GENOMIC DNA]</scope>
    <source>
        <strain evidence="1 2">DSM 14838</strain>
    </source>
</reference>
<sequence length="76" mass="8587">MVNYFITFPIVRKTPFFRFGSTKIEHAISVYGGSESFVEVCGGKKSFLEDKRWEMRADGAKQCEKGKGSPKAPLKH</sequence>
<comment type="caution">
    <text evidence="1">The sequence shown here is derived from an EMBL/GenBank/DDBJ whole genome shotgun (WGS) entry which is preliminary data.</text>
</comment>
<accession>E2NIF3</accession>
<dbReference type="HOGENOM" id="CLU_2646788_0_0_10"/>